<organism evidence="4">
    <name type="scientific">Lygus hesperus</name>
    <name type="common">Western plant bug</name>
    <dbReference type="NCBI Taxonomy" id="30085"/>
    <lineage>
        <taxon>Eukaryota</taxon>
        <taxon>Metazoa</taxon>
        <taxon>Ecdysozoa</taxon>
        <taxon>Arthropoda</taxon>
        <taxon>Hexapoda</taxon>
        <taxon>Insecta</taxon>
        <taxon>Pterygota</taxon>
        <taxon>Neoptera</taxon>
        <taxon>Paraneoptera</taxon>
        <taxon>Hemiptera</taxon>
        <taxon>Heteroptera</taxon>
        <taxon>Panheteroptera</taxon>
        <taxon>Cimicomorpha</taxon>
        <taxon>Miridae</taxon>
        <taxon>Mirini</taxon>
        <taxon>Lygus</taxon>
    </lineage>
</organism>
<accession>A0A0A9YJ32</accession>
<evidence type="ECO:0000259" key="3">
    <source>
        <dbReference type="Pfam" id="PF10509"/>
    </source>
</evidence>
<dbReference type="GO" id="GO:0005975">
    <property type="term" value="P:carbohydrate metabolic process"/>
    <property type="evidence" value="ECO:0007669"/>
    <property type="project" value="UniProtKB-ARBA"/>
</dbReference>
<dbReference type="GO" id="GO:0005524">
    <property type="term" value="F:ATP binding"/>
    <property type="evidence" value="ECO:0007669"/>
    <property type="project" value="UniProtKB-KW"/>
</dbReference>
<evidence type="ECO:0000256" key="1">
    <source>
        <dbReference type="ARBA" id="ARBA00022741"/>
    </source>
</evidence>
<proteinExistence type="predicted"/>
<reference evidence="4" key="2">
    <citation type="submission" date="2014-07" db="EMBL/GenBank/DDBJ databases">
        <authorList>
            <person name="Hull J."/>
        </authorList>
    </citation>
    <scope>NUCLEOTIDE SEQUENCE</scope>
</reference>
<name>A0A0A9YJ32_LYGHE</name>
<keyword evidence="4" id="KW-0808">Transferase</keyword>
<dbReference type="Pfam" id="PF10509">
    <property type="entry name" value="GalKase_gal_bdg"/>
    <property type="match status" value="1"/>
</dbReference>
<dbReference type="InterPro" id="IPR014721">
    <property type="entry name" value="Ribsml_uS5_D2-typ_fold_subgr"/>
</dbReference>
<dbReference type="AlphaFoldDB" id="A0A0A9YJ32"/>
<keyword evidence="1" id="KW-0547">Nucleotide-binding</keyword>
<sequence>MPPSYPDSRIRATLAVMKPHFYKTFKTHEEDVEWLLFTFAPGRVNFYGEHVDYMGGYVCPAGLKEGCHILVGRVKRYSDVKLRFATTRDQYLQIDCVSKDGVHNKD</sequence>
<dbReference type="EMBL" id="GBHO01011993">
    <property type="protein sequence ID" value="JAG31611.1"/>
    <property type="molecule type" value="Transcribed_RNA"/>
</dbReference>
<evidence type="ECO:0000256" key="2">
    <source>
        <dbReference type="ARBA" id="ARBA00022840"/>
    </source>
</evidence>
<dbReference type="Gene3D" id="3.30.230.10">
    <property type="match status" value="1"/>
</dbReference>
<keyword evidence="2" id="KW-0067">ATP-binding</keyword>
<dbReference type="GO" id="GO:0016301">
    <property type="term" value="F:kinase activity"/>
    <property type="evidence" value="ECO:0007669"/>
    <property type="project" value="UniProtKB-KW"/>
</dbReference>
<feature type="domain" description="Galactokinase N-terminal" evidence="3">
    <location>
        <begin position="23"/>
        <end position="72"/>
    </location>
</feature>
<evidence type="ECO:0000313" key="4">
    <source>
        <dbReference type="EMBL" id="JAG31611.1"/>
    </source>
</evidence>
<protein>
    <submittedName>
        <fullName evidence="4">Galactokinase</fullName>
    </submittedName>
</protein>
<keyword evidence="4" id="KW-0418">Kinase</keyword>
<dbReference type="SUPFAM" id="SSF54211">
    <property type="entry name" value="Ribosomal protein S5 domain 2-like"/>
    <property type="match status" value="1"/>
</dbReference>
<dbReference type="InterPro" id="IPR019539">
    <property type="entry name" value="GalKase_N"/>
</dbReference>
<dbReference type="InterPro" id="IPR020568">
    <property type="entry name" value="Ribosomal_Su5_D2-typ_SF"/>
</dbReference>
<reference evidence="4" key="1">
    <citation type="journal article" date="2014" name="PLoS ONE">
        <title>Transcriptome-Based Identification of ABC Transporters in the Western Tarnished Plant Bug Lygus hesperus.</title>
        <authorList>
            <person name="Hull J.J."/>
            <person name="Chaney K."/>
            <person name="Geib S.M."/>
            <person name="Fabrick J.A."/>
            <person name="Brent C.S."/>
            <person name="Walsh D."/>
            <person name="Lavine L.C."/>
        </authorList>
    </citation>
    <scope>NUCLEOTIDE SEQUENCE</scope>
</reference>
<gene>
    <name evidence="4" type="primary">galK_0</name>
    <name evidence="4" type="ORF">CM83_45305</name>
</gene>